<dbReference type="Proteomes" id="UP000316562">
    <property type="component" value="Unassembled WGS sequence"/>
</dbReference>
<evidence type="ECO:0000256" key="4">
    <source>
        <dbReference type="ARBA" id="ARBA00023163"/>
    </source>
</evidence>
<dbReference type="HAMAP" id="MF_00081">
    <property type="entry name" value="HrcA"/>
    <property type="match status" value="1"/>
</dbReference>
<dbReference type="NCBIfam" id="TIGR00331">
    <property type="entry name" value="hrcA"/>
    <property type="match status" value="1"/>
</dbReference>
<dbReference type="AlphaFoldDB" id="A0A519BGI4"/>
<organism evidence="7 8">
    <name type="scientific">Acididesulfobacter guangdongensis</name>
    <dbReference type="NCBI Taxonomy" id="2597225"/>
    <lineage>
        <taxon>Bacteria</taxon>
        <taxon>Deltaproteobacteria</taxon>
        <taxon>Candidatus Acidulodesulfobacterales</taxon>
        <taxon>Candidatus Acididesulfobacter</taxon>
    </lineage>
</organism>
<evidence type="ECO:0000313" key="7">
    <source>
        <dbReference type="EMBL" id="RZD16369.1"/>
    </source>
</evidence>
<evidence type="ECO:0000256" key="5">
    <source>
        <dbReference type="HAMAP-Rule" id="MF_00081"/>
    </source>
</evidence>
<dbReference type="PANTHER" id="PTHR34824">
    <property type="entry name" value="HEAT-INDUCIBLE TRANSCRIPTION REPRESSOR HRCA"/>
    <property type="match status" value="1"/>
</dbReference>
<comment type="function">
    <text evidence="5">Negative regulator of class I heat shock genes (grpE-dnaK-dnaJ and groELS operons). Prevents heat-shock induction of these operons.</text>
</comment>
<sequence>MEEFLNERFQEVLHCIIEEYIVTANPVGSKFIAGKCSLNLSSASIRNIMASLEEKGYIHQPYFSAGRVPTSSGYKFYINSILKTKKISKQQKEEIRSSFNISGRDIKKILWQAVHLLSEISHYMPIVLAPERNYASLLHIEFIKLDKSNILVVTVFDGGIVENKIISADRDYNQAELTKYSAELNEIINGHNIDELKDVILKGIDRDRESFFSLLNGIIFNFDLVKNKIENEDDYLYIGSRMNLFDEPEFSNYEKIKSLIKAFEDKKTIIKLLELAKQKEGIHIFIGSDTEWSDINGLSVITASYHSKKGFAEGSIGLIGPSRMNYAMAIPAVNYMAKLLCDII</sequence>
<dbReference type="Pfam" id="PF01628">
    <property type="entry name" value="HrcA"/>
    <property type="match status" value="1"/>
</dbReference>
<dbReference type="PANTHER" id="PTHR34824:SF1">
    <property type="entry name" value="HEAT-INDUCIBLE TRANSCRIPTION REPRESSOR HRCA"/>
    <property type="match status" value="1"/>
</dbReference>
<dbReference type="EMBL" id="SGBC01000002">
    <property type="protein sequence ID" value="RZD16369.1"/>
    <property type="molecule type" value="Genomic_DNA"/>
</dbReference>
<dbReference type="Gene3D" id="1.10.10.10">
    <property type="entry name" value="Winged helix-like DNA-binding domain superfamily/Winged helix DNA-binding domain"/>
    <property type="match status" value="1"/>
</dbReference>
<dbReference type="PIRSF" id="PIRSF005485">
    <property type="entry name" value="HrcA"/>
    <property type="match status" value="1"/>
</dbReference>
<dbReference type="InterPro" id="IPR023120">
    <property type="entry name" value="WHTH_transcript_rep_HrcA_IDD"/>
</dbReference>
<gene>
    <name evidence="5 7" type="primary">hrcA</name>
    <name evidence="7" type="ORF">EVJ46_04895</name>
</gene>
<name>A0A519BGI4_ACIG2</name>
<dbReference type="SUPFAM" id="SSF46785">
    <property type="entry name" value="Winged helix' DNA-binding domain"/>
    <property type="match status" value="1"/>
</dbReference>
<keyword evidence="3 5" id="KW-0346">Stress response</keyword>
<comment type="similarity">
    <text evidence="5">Belongs to the HrcA family.</text>
</comment>
<reference evidence="7 8" key="1">
    <citation type="journal article" date="2019" name="ISME J.">
        <title>Insights into ecological role of a new deltaproteobacterial order Candidatus Acidulodesulfobacterales by metagenomics and metatranscriptomics.</title>
        <authorList>
            <person name="Tan S."/>
            <person name="Liu J."/>
            <person name="Fang Y."/>
            <person name="Hedlund B.P."/>
            <person name="Lian Z.H."/>
            <person name="Huang L.Y."/>
            <person name="Li J.T."/>
            <person name="Huang L.N."/>
            <person name="Li W.J."/>
            <person name="Jiang H.C."/>
            <person name="Dong H.L."/>
            <person name="Shu W.S."/>
        </authorList>
    </citation>
    <scope>NUCLEOTIDE SEQUENCE [LARGE SCALE GENOMIC DNA]</scope>
    <source>
        <strain evidence="7">AP2</strain>
    </source>
</reference>
<accession>A0A519BGI4</accession>
<evidence type="ECO:0000256" key="3">
    <source>
        <dbReference type="ARBA" id="ARBA00023016"/>
    </source>
</evidence>
<evidence type="ECO:0000256" key="1">
    <source>
        <dbReference type="ARBA" id="ARBA00022491"/>
    </source>
</evidence>
<evidence type="ECO:0000313" key="8">
    <source>
        <dbReference type="Proteomes" id="UP000316562"/>
    </source>
</evidence>
<dbReference type="InterPro" id="IPR036390">
    <property type="entry name" value="WH_DNA-bd_sf"/>
</dbReference>
<protein>
    <recommendedName>
        <fullName evidence="5">Heat-inducible transcription repressor HrcA</fullName>
    </recommendedName>
</protein>
<dbReference type="InterPro" id="IPR002571">
    <property type="entry name" value="HrcA"/>
</dbReference>
<keyword evidence="4 5" id="KW-0804">Transcription</keyword>
<dbReference type="InterPro" id="IPR036388">
    <property type="entry name" value="WH-like_DNA-bd_sf"/>
</dbReference>
<keyword evidence="2 5" id="KW-0805">Transcription regulation</keyword>
<keyword evidence="1 5" id="KW-0678">Repressor</keyword>
<dbReference type="InterPro" id="IPR021153">
    <property type="entry name" value="HrcA_C"/>
</dbReference>
<evidence type="ECO:0000259" key="6">
    <source>
        <dbReference type="Pfam" id="PF01628"/>
    </source>
</evidence>
<dbReference type="InterPro" id="IPR029016">
    <property type="entry name" value="GAF-like_dom_sf"/>
</dbReference>
<dbReference type="GO" id="GO:0045892">
    <property type="term" value="P:negative regulation of DNA-templated transcription"/>
    <property type="evidence" value="ECO:0007669"/>
    <property type="project" value="UniProtKB-UniRule"/>
</dbReference>
<evidence type="ECO:0000256" key="2">
    <source>
        <dbReference type="ARBA" id="ARBA00023015"/>
    </source>
</evidence>
<dbReference type="Gene3D" id="3.30.450.40">
    <property type="match status" value="1"/>
</dbReference>
<feature type="domain" description="Heat-inducible transcription repressor HrcA C-terminal" evidence="6">
    <location>
        <begin position="108"/>
        <end position="330"/>
    </location>
</feature>
<comment type="caution">
    <text evidence="7">The sequence shown here is derived from an EMBL/GenBank/DDBJ whole genome shotgun (WGS) entry which is preliminary data.</text>
</comment>
<proteinExistence type="inferred from homology"/>
<dbReference type="Gene3D" id="3.30.390.60">
    <property type="entry name" value="Heat-inducible transcription repressor hrca homolog, domain 3"/>
    <property type="match status" value="1"/>
</dbReference>
<dbReference type="SUPFAM" id="SSF55781">
    <property type="entry name" value="GAF domain-like"/>
    <property type="match status" value="1"/>
</dbReference>
<dbReference type="GO" id="GO:0003677">
    <property type="term" value="F:DNA binding"/>
    <property type="evidence" value="ECO:0007669"/>
    <property type="project" value="InterPro"/>
</dbReference>